<feature type="compositionally biased region" description="Polar residues" evidence="1">
    <location>
        <begin position="362"/>
        <end position="372"/>
    </location>
</feature>
<evidence type="ECO:0000313" key="5">
    <source>
        <dbReference type="Proteomes" id="UP000310158"/>
    </source>
</evidence>
<feature type="domain" description="PH" evidence="2">
    <location>
        <begin position="785"/>
        <end position="910"/>
    </location>
</feature>
<feature type="domain" description="SEC7" evidence="3">
    <location>
        <begin position="459"/>
        <end position="635"/>
    </location>
</feature>
<feature type="compositionally biased region" description="Pro residues" evidence="1">
    <location>
        <begin position="412"/>
        <end position="426"/>
    </location>
</feature>
<dbReference type="InterPro" id="IPR011993">
    <property type="entry name" value="PH-like_dom_sf"/>
</dbReference>
<comment type="caution">
    <text evidence="4">The sequence shown here is derived from an EMBL/GenBank/DDBJ whole genome shotgun (WGS) entry which is preliminary data.</text>
</comment>
<dbReference type="PANTHER" id="PTHR10663:SF405">
    <property type="entry name" value="ARF GUANINE NUCLEOTIDE EXCHANGE FACTOR SYT1"/>
    <property type="match status" value="1"/>
</dbReference>
<organism evidence="4 5">
    <name type="scientific">Bondarzewia mesenterica</name>
    <dbReference type="NCBI Taxonomy" id="1095465"/>
    <lineage>
        <taxon>Eukaryota</taxon>
        <taxon>Fungi</taxon>
        <taxon>Dikarya</taxon>
        <taxon>Basidiomycota</taxon>
        <taxon>Agaricomycotina</taxon>
        <taxon>Agaricomycetes</taxon>
        <taxon>Russulales</taxon>
        <taxon>Bondarzewiaceae</taxon>
        <taxon>Bondarzewia</taxon>
    </lineage>
</organism>
<feature type="region of interest" description="Disordered" evidence="1">
    <location>
        <begin position="1027"/>
        <end position="1065"/>
    </location>
</feature>
<feature type="compositionally biased region" description="Low complexity" evidence="1">
    <location>
        <begin position="401"/>
        <end position="411"/>
    </location>
</feature>
<feature type="compositionally biased region" description="Basic and acidic residues" evidence="1">
    <location>
        <begin position="1027"/>
        <end position="1040"/>
    </location>
</feature>
<dbReference type="SUPFAM" id="SSF48425">
    <property type="entry name" value="Sec7 domain"/>
    <property type="match status" value="1"/>
</dbReference>
<proteinExistence type="predicted"/>
<dbReference type="PROSITE" id="PS50003">
    <property type="entry name" value="PH_DOMAIN"/>
    <property type="match status" value="1"/>
</dbReference>
<feature type="region of interest" description="Disordered" evidence="1">
    <location>
        <begin position="335"/>
        <end position="433"/>
    </location>
</feature>
<dbReference type="PROSITE" id="PS50190">
    <property type="entry name" value="SEC7"/>
    <property type="match status" value="1"/>
</dbReference>
<gene>
    <name evidence="4" type="ORF">EW146_g1085</name>
</gene>
<evidence type="ECO:0000259" key="3">
    <source>
        <dbReference type="PROSITE" id="PS50190"/>
    </source>
</evidence>
<accession>A0A4S4MB72</accession>
<dbReference type="GO" id="GO:0032012">
    <property type="term" value="P:regulation of ARF protein signal transduction"/>
    <property type="evidence" value="ECO:0007669"/>
    <property type="project" value="InterPro"/>
</dbReference>
<dbReference type="PANTHER" id="PTHR10663">
    <property type="entry name" value="GUANYL-NUCLEOTIDE EXCHANGE FACTOR"/>
    <property type="match status" value="1"/>
</dbReference>
<dbReference type="CDD" id="cd00171">
    <property type="entry name" value="Sec7"/>
    <property type="match status" value="1"/>
</dbReference>
<evidence type="ECO:0000256" key="1">
    <source>
        <dbReference type="SAM" id="MobiDB-lite"/>
    </source>
</evidence>
<feature type="region of interest" description="Disordered" evidence="1">
    <location>
        <begin position="210"/>
        <end position="319"/>
    </location>
</feature>
<feature type="compositionally biased region" description="Low complexity" evidence="1">
    <location>
        <begin position="225"/>
        <end position="236"/>
    </location>
</feature>
<feature type="compositionally biased region" description="Basic and acidic residues" evidence="1">
    <location>
        <begin position="255"/>
        <end position="267"/>
    </location>
</feature>
<evidence type="ECO:0000313" key="4">
    <source>
        <dbReference type="EMBL" id="THH20220.1"/>
    </source>
</evidence>
<dbReference type="Proteomes" id="UP000310158">
    <property type="component" value="Unassembled WGS sequence"/>
</dbReference>
<feature type="compositionally biased region" description="Low complexity" evidence="1">
    <location>
        <begin position="154"/>
        <end position="169"/>
    </location>
</feature>
<feature type="compositionally biased region" description="Basic and acidic residues" evidence="1">
    <location>
        <begin position="289"/>
        <end position="309"/>
    </location>
</feature>
<feature type="region of interest" description="Disordered" evidence="1">
    <location>
        <begin position="457"/>
        <end position="490"/>
    </location>
</feature>
<dbReference type="Pfam" id="PF01369">
    <property type="entry name" value="Sec7"/>
    <property type="match status" value="1"/>
</dbReference>
<dbReference type="SUPFAM" id="SSF50729">
    <property type="entry name" value="PH domain-like"/>
    <property type="match status" value="1"/>
</dbReference>
<dbReference type="Gene3D" id="1.10.1000.11">
    <property type="entry name" value="Arf Nucleotide-binding Site Opener,domain 2"/>
    <property type="match status" value="1"/>
</dbReference>
<feature type="region of interest" description="Disordered" evidence="1">
    <location>
        <begin position="1341"/>
        <end position="1368"/>
    </location>
</feature>
<dbReference type="InterPro" id="IPR035999">
    <property type="entry name" value="Sec7_dom_sf"/>
</dbReference>
<dbReference type="OrthoDB" id="430364at2759"/>
<dbReference type="SMART" id="SM00222">
    <property type="entry name" value="Sec7"/>
    <property type="match status" value="1"/>
</dbReference>
<dbReference type="EMBL" id="SGPL01000026">
    <property type="protein sequence ID" value="THH20220.1"/>
    <property type="molecule type" value="Genomic_DNA"/>
</dbReference>
<dbReference type="GO" id="GO:0005085">
    <property type="term" value="F:guanyl-nucleotide exchange factor activity"/>
    <property type="evidence" value="ECO:0007669"/>
    <property type="project" value="InterPro"/>
</dbReference>
<dbReference type="Gene3D" id="2.30.29.30">
    <property type="entry name" value="Pleckstrin-homology domain (PH domain)/Phosphotyrosine-binding domain (PTB)"/>
    <property type="match status" value="1"/>
</dbReference>
<dbReference type="InterPro" id="IPR023394">
    <property type="entry name" value="Sec7_C_sf"/>
</dbReference>
<feature type="region of interest" description="Disordered" evidence="1">
    <location>
        <begin position="104"/>
        <end position="170"/>
    </location>
</feature>
<evidence type="ECO:0000259" key="2">
    <source>
        <dbReference type="PROSITE" id="PS50003"/>
    </source>
</evidence>
<feature type="region of interest" description="Disordered" evidence="1">
    <location>
        <begin position="1180"/>
        <end position="1221"/>
    </location>
</feature>
<feature type="region of interest" description="Disordered" evidence="1">
    <location>
        <begin position="1240"/>
        <end position="1298"/>
    </location>
</feature>
<feature type="compositionally biased region" description="Polar residues" evidence="1">
    <location>
        <begin position="457"/>
        <end position="477"/>
    </location>
</feature>
<dbReference type="InterPro" id="IPR001849">
    <property type="entry name" value="PH_domain"/>
</dbReference>
<dbReference type="InterPro" id="IPR041681">
    <property type="entry name" value="PH_9"/>
</dbReference>
<reference evidence="4 5" key="1">
    <citation type="submission" date="2019-02" db="EMBL/GenBank/DDBJ databases">
        <title>Genome sequencing of the rare red list fungi Bondarzewia mesenterica.</title>
        <authorList>
            <person name="Buettner E."/>
            <person name="Kellner H."/>
        </authorList>
    </citation>
    <scope>NUCLEOTIDE SEQUENCE [LARGE SCALE GENOMIC DNA]</scope>
    <source>
        <strain evidence="4 5">DSM 108281</strain>
    </source>
</reference>
<name>A0A4S4MB72_9AGAM</name>
<dbReference type="Pfam" id="PF15410">
    <property type="entry name" value="PH_9"/>
    <property type="match status" value="1"/>
</dbReference>
<feature type="compositionally biased region" description="Low complexity" evidence="1">
    <location>
        <begin position="14"/>
        <end position="23"/>
    </location>
</feature>
<evidence type="ECO:0008006" key="6">
    <source>
        <dbReference type="Google" id="ProtNLM"/>
    </source>
</evidence>
<sequence length="1368" mass="150174">MVRRFGLSHKGSPSHESPSDASSPFPPPPYKPDVHADPVILGETTTTATQAIPTTQMTTHFFSLPLWRRRPQTASTALARRSLSGLDTDESGTLGRVSNVSMSMLNKDLPPTPTSSDEDLTSPKSPEGHSPSRILDGAKDTVPQGSPPKPITVSPSRISSKSASPRLSPQPTVALAQAALGIGLPHVMPRASSSSTSEVNAVAFINVPTNIDRRSPSPKVRRVKSSQQLSVESSSLRGRRQTRGISLGPTTLHDPSVDVKGKGKEQEPSTDPAPPTKSLVRRPSFWNRKRTESLRPKPEPLSPSKRDPSPQHSLPFLPPVSPFHIDGAISSSPIYLDHSSLQPPPGLARRHSERTPPLLSPALSQQSTNGLPSSGKRYSRRPSTADSTVARERAHSLFIASSSSPKTATTPSLPPTPEVPTHPARPLPRKRAQTNPPLLHRLSFNLLSFGSSHSSNLLGPNSATHSPTASPRHSVSRPSVDIPKPKADEETPELYLSRLTEAVSKAEVATVLASSSDEFHLRALRVYIDCFEFAGDPLDVALRKLLMDVGLPRETQQIDRVMEAFAARYQQCNPSLFVSDDHPYILAFSLIMLHTDAFNKSNKRKMTKADYIKNTRLPGVAPEVLECFYDNIVFAPFIFVEDPLDINGQRGLASEHSTSHTLSGVQHPLPGNGSSVTLLGKGAKIDPYYLIANNLLDPLRVDVELYVPPESPYTPEGTGGPWDESELRRAFAKAGVIEVGPMENRRMSTAFFTLNVGGFPTSHPSMGISDELLPSSSSKDISALKVTKVGLLNRKDVTMEGGKRVMSRKWRYWSVILTGSQLLLFRDHMWATNLLEQEKSSNGHLFPPTSLLKPDELLTVKDAIAVYDRSYTKYEHTFRLVLGDGRQFLLQANDEQDMNEWISRINYASAFKTIGVRMRPLGISGKDVELMGVAAAASHLREMRSPQIKPSSSHVHTFNDRHSAEFFDRLSNSPSTSFRPRKVRTVSGRNDMDLEVPTAPDIDGANQFKETFDQVKADLAAGRSVDDLPLKSENRPRAHSLESCVRPFQPPSENDNGHRQSSRSQVIQSKVQDLESQLIATQSHLDSDLRFVRNIGVLTPFQRSTRERLQVAVQNIAKRIKQMRLNMAKLACHRDVLFNDLIAEERDWYRTKTIALKAATESLHSRRDPSIPRMTLSFHLDDQHRPSTSPRAIPRSSTSANSPRPGSSNGDSFHSAFEFDWSTGTTPDDTMHLAAGSPLAESPLMTPMTDDGGVNCSSSSFPFPHGDNSAPSTARSSLDPRHVPHRSSRSSAPGNGAVSSLAHEKFVTASEVPEEEAEEWNKTRAAKRVSLVRVPSELKLSVPFGRGGADSPRESSRLPWTPRPILES</sequence>
<feature type="region of interest" description="Disordered" evidence="1">
    <location>
        <begin position="1"/>
        <end position="36"/>
    </location>
</feature>
<dbReference type="SMART" id="SM00233">
    <property type="entry name" value="PH"/>
    <property type="match status" value="1"/>
</dbReference>
<feature type="compositionally biased region" description="Polar residues" evidence="1">
    <location>
        <begin position="1186"/>
        <end position="1212"/>
    </location>
</feature>
<protein>
    <recommendedName>
        <fullName evidence="6">SEC7 domain-containing protein</fullName>
    </recommendedName>
</protein>
<keyword evidence="5" id="KW-1185">Reference proteome</keyword>
<dbReference type="InterPro" id="IPR000904">
    <property type="entry name" value="Sec7_dom"/>
</dbReference>